<proteinExistence type="predicted"/>
<gene>
    <name evidence="2" type="ORF">KIN20_027368</name>
</gene>
<dbReference type="EMBL" id="JAHQIW010005613">
    <property type="protein sequence ID" value="KAJ1366648.1"/>
    <property type="molecule type" value="Genomic_DNA"/>
</dbReference>
<keyword evidence="3" id="KW-1185">Reference proteome</keyword>
<accession>A0AAD5QZI2</accession>
<name>A0AAD5QZI2_PARTN</name>
<feature type="coiled-coil region" evidence="1">
    <location>
        <begin position="36"/>
        <end position="70"/>
    </location>
</feature>
<organism evidence="2 3">
    <name type="scientific">Parelaphostrongylus tenuis</name>
    <name type="common">Meningeal worm</name>
    <dbReference type="NCBI Taxonomy" id="148309"/>
    <lineage>
        <taxon>Eukaryota</taxon>
        <taxon>Metazoa</taxon>
        <taxon>Ecdysozoa</taxon>
        <taxon>Nematoda</taxon>
        <taxon>Chromadorea</taxon>
        <taxon>Rhabditida</taxon>
        <taxon>Rhabditina</taxon>
        <taxon>Rhabditomorpha</taxon>
        <taxon>Strongyloidea</taxon>
        <taxon>Metastrongylidae</taxon>
        <taxon>Parelaphostrongylus</taxon>
    </lineage>
</organism>
<sequence length="111" mass="12879">MENVPFEQTYRVYPAPKQKAEIMRLKGELLKRLENIGRLTSELAAKRDELRDKDEEIRDLHNAVEDLRGQIRRGVRVRPPLGKELEMDIVTLNPALEQIAETKRSLGFAQQ</sequence>
<comment type="caution">
    <text evidence="2">The sequence shown here is derived from an EMBL/GenBank/DDBJ whole genome shotgun (WGS) entry which is preliminary data.</text>
</comment>
<feature type="non-terminal residue" evidence="2">
    <location>
        <position position="111"/>
    </location>
</feature>
<evidence type="ECO:0000313" key="3">
    <source>
        <dbReference type="Proteomes" id="UP001196413"/>
    </source>
</evidence>
<protein>
    <submittedName>
        <fullName evidence="2">Uncharacterized protein</fullName>
    </submittedName>
</protein>
<evidence type="ECO:0000256" key="1">
    <source>
        <dbReference type="SAM" id="Coils"/>
    </source>
</evidence>
<reference evidence="2" key="1">
    <citation type="submission" date="2021-06" db="EMBL/GenBank/DDBJ databases">
        <title>Parelaphostrongylus tenuis whole genome reference sequence.</title>
        <authorList>
            <person name="Garwood T.J."/>
            <person name="Larsen P.A."/>
            <person name="Fountain-Jones N.M."/>
            <person name="Garbe J.R."/>
            <person name="Macchietto M.G."/>
            <person name="Kania S.A."/>
            <person name="Gerhold R.W."/>
            <person name="Richards J.E."/>
            <person name="Wolf T.M."/>
        </authorList>
    </citation>
    <scope>NUCLEOTIDE SEQUENCE</scope>
    <source>
        <strain evidence="2">MNPRO001-30</strain>
        <tissue evidence="2">Meninges</tissue>
    </source>
</reference>
<keyword evidence="1" id="KW-0175">Coiled coil</keyword>
<dbReference type="Proteomes" id="UP001196413">
    <property type="component" value="Unassembled WGS sequence"/>
</dbReference>
<dbReference type="AlphaFoldDB" id="A0AAD5QZI2"/>
<evidence type="ECO:0000313" key="2">
    <source>
        <dbReference type="EMBL" id="KAJ1366648.1"/>
    </source>
</evidence>